<sequence>MRKETWSDNDELSDDDWDDDEDDLTVPCPYCGEELLEDSPRCPACGGYTSEEDRPPERKPSWIVVGIVICLVIALAWAAGW</sequence>
<name>A0A7C2JWT0_9PLAN</name>
<evidence type="ECO:0000256" key="1">
    <source>
        <dbReference type="SAM" id="MobiDB-lite"/>
    </source>
</evidence>
<evidence type="ECO:0000256" key="2">
    <source>
        <dbReference type="SAM" id="Phobius"/>
    </source>
</evidence>
<feature type="transmembrane region" description="Helical" evidence="2">
    <location>
        <begin position="62"/>
        <end position="80"/>
    </location>
</feature>
<feature type="compositionally biased region" description="Acidic residues" evidence="1">
    <location>
        <begin position="7"/>
        <end position="24"/>
    </location>
</feature>
<comment type="caution">
    <text evidence="3">The sequence shown here is derived from an EMBL/GenBank/DDBJ whole genome shotgun (WGS) entry which is preliminary data.</text>
</comment>
<feature type="region of interest" description="Disordered" evidence="1">
    <location>
        <begin position="1"/>
        <end position="25"/>
    </location>
</feature>
<reference evidence="3" key="1">
    <citation type="journal article" date="2020" name="mSystems">
        <title>Genome- and Community-Level Interaction Insights into Carbon Utilization and Element Cycling Functions of Hydrothermarchaeota in Hydrothermal Sediment.</title>
        <authorList>
            <person name="Zhou Z."/>
            <person name="Liu Y."/>
            <person name="Xu W."/>
            <person name="Pan J."/>
            <person name="Luo Z.H."/>
            <person name="Li M."/>
        </authorList>
    </citation>
    <scope>NUCLEOTIDE SEQUENCE [LARGE SCALE GENOMIC DNA]</scope>
    <source>
        <strain evidence="3">SpSt-339</strain>
    </source>
</reference>
<keyword evidence="2" id="KW-1133">Transmembrane helix</keyword>
<dbReference type="EMBL" id="DSOK01000104">
    <property type="protein sequence ID" value="HEN14484.1"/>
    <property type="molecule type" value="Genomic_DNA"/>
</dbReference>
<dbReference type="AlphaFoldDB" id="A0A7C2JWT0"/>
<evidence type="ECO:0000313" key="3">
    <source>
        <dbReference type="EMBL" id="HEN14484.1"/>
    </source>
</evidence>
<gene>
    <name evidence="3" type="ORF">ENQ76_03310</name>
</gene>
<keyword evidence="2" id="KW-0812">Transmembrane</keyword>
<accession>A0A7C2JWT0</accession>
<protein>
    <submittedName>
        <fullName evidence="3">Zinc ribbon domain-containing protein</fullName>
    </submittedName>
</protein>
<proteinExistence type="predicted"/>
<organism evidence="3">
    <name type="scientific">Schlesneria paludicola</name>
    <dbReference type="NCBI Taxonomy" id="360056"/>
    <lineage>
        <taxon>Bacteria</taxon>
        <taxon>Pseudomonadati</taxon>
        <taxon>Planctomycetota</taxon>
        <taxon>Planctomycetia</taxon>
        <taxon>Planctomycetales</taxon>
        <taxon>Planctomycetaceae</taxon>
        <taxon>Schlesneria</taxon>
    </lineage>
</organism>
<keyword evidence="2" id="KW-0472">Membrane</keyword>